<evidence type="ECO:0008006" key="3">
    <source>
        <dbReference type="Google" id="ProtNLM"/>
    </source>
</evidence>
<proteinExistence type="predicted"/>
<dbReference type="PROSITE" id="PS51257">
    <property type="entry name" value="PROKAR_LIPOPROTEIN"/>
    <property type="match status" value="1"/>
</dbReference>
<dbReference type="EMBL" id="JBHSMR010000014">
    <property type="protein sequence ID" value="MFC5481079.1"/>
    <property type="molecule type" value="Genomic_DNA"/>
</dbReference>
<accession>A0ABW0MS50</accession>
<comment type="caution">
    <text evidence="1">The sequence shown here is derived from an EMBL/GenBank/DDBJ whole genome shotgun (WGS) entry which is preliminary data.</text>
</comment>
<reference evidence="2" key="1">
    <citation type="journal article" date="2019" name="Int. J. Syst. Evol. Microbiol.">
        <title>The Global Catalogue of Microorganisms (GCM) 10K type strain sequencing project: providing services to taxonomists for standard genome sequencing and annotation.</title>
        <authorList>
            <consortium name="The Broad Institute Genomics Platform"/>
            <consortium name="The Broad Institute Genome Sequencing Center for Infectious Disease"/>
            <person name="Wu L."/>
            <person name="Ma J."/>
        </authorList>
    </citation>
    <scope>NUCLEOTIDE SEQUENCE [LARGE SCALE GENOMIC DNA]</scope>
    <source>
        <strain evidence="2">CCUG 43111</strain>
    </source>
</reference>
<sequence length="42" mass="4499">MRSHVVRCGAVVLACLLASACQGRKEPVKPIAAKPLVCFIDF</sequence>
<gene>
    <name evidence="1" type="ORF">ACFPQ5_23015</name>
</gene>
<evidence type="ECO:0000313" key="2">
    <source>
        <dbReference type="Proteomes" id="UP001596101"/>
    </source>
</evidence>
<name>A0ABW0MS50_9BURK</name>
<protein>
    <recommendedName>
        <fullName evidence="3">Lipoprotein</fullName>
    </recommendedName>
</protein>
<dbReference type="RefSeq" id="WP_379761186.1">
    <property type="nucleotide sequence ID" value="NZ_JBHSMR010000014.1"/>
</dbReference>
<dbReference type="Proteomes" id="UP001596101">
    <property type="component" value="Unassembled WGS sequence"/>
</dbReference>
<evidence type="ECO:0000313" key="1">
    <source>
        <dbReference type="EMBL" id="MFC5481079.1"/>
    </source>
</evidence>
<organism evidence="1 2">
    <name type="scientific">Massilia suwonensis</name>
    <dbReference type="NCBI Taxonomy" id="648895"/>
    <lineage>
        <taxon>Bacteria</taxon>
        <taxon>Pseudomonadati</taxon>
        <taxon>Pseudomonadota</taxon>
        <taxon>Betaproteobacteria</taxon>
        <taxon>Burkholderiales</taxon>
        <taxon>Oxalobacteraceae</taxon>
        <taxon>Telluria group</taxon>
        <taxon>Massilia</taxon>
    </lineage>
</organism>
<keyword evidence="2" id="KW-1185">Reference proteome</keyword>